<dbReference type="InterPro" id="IPR037604">
    <property type="entry name" value="Scm-like-4MBT1/2_SAM"/>
</dbReference>
<name>A0A8I5Y8B8_RAT</name>
<reference evidence="8" key="2">
    <citation type="submission" date="2025-08" db="UniProtKB">
        <authorList>
            <consortium name="Ensembl"/>
        </authorList>
    </citation>
    <scope>IDENTIFICATION</scope>
    <source>
        <strain evidence="8">Brown Norway</strain>
    </source>
</reference>
<keyword evidence="3" id="KW-0677">Repeat</keyword>
<dbReference type="GO" id="GO:0045892">
    <property type="term" value="P:negative regulation of DNA-templated transcription"/>
    <property type="evidence" value="ECO:0000318"/>
    <property type="project" value="GO_Central"/>
</dbReference>
<reference evidence="8" key="3">
    <citation type="submission" date="2025-09" db="UniProtKB">
        <authorList>
            <consortium name="Ensembl"/>
        </authorList>
    </citation>
    <scope>IDENTIFICATION</scope>
    <source>
        <strain evidence="8">Brown Norway</strain>
    </source>
</reference>
<dbReference type="RefSeq" id="NP_001100834.2">
    <property type="nucleotide sequence ID" value="NM_001107364.2"/>
</dbReference>
<keyword evidence="4" id="KW-0539">Nucleus</keyword>
<feature type="region of interest" description="Disordered" evidence="6">
    <location>
        <begin position="475"/>
        <end position="496"/>
    </location>
</feature>
<dbReference type="Proteomes" id="UP000002494">
    <property type="component" value="Chromosome 17"/>
</dbReference>
<dbReference type="Gene3D" id="2.30.30.140">
    <property type="match status" value="4"/>
</dbReference>
<evidence type="ECO:0000256" key="2">
    <source>
        <dbReference type="ARBA" id="ARBA00022491"/>
    </source>
</evidence>
<dbReference type="GO" id="GO:0016607">
    <property type="term" value="C:nuclear speck"/>
    <property type="evidence" value="ECO:0000266"/>
    <property type="project" value="RGD"/>
</dbReference>
<reference evidence="8" key="1">
    <citation type="submission" date="2024-01" db="EMBL/GenBank/DDBJ databases">
        <title>GRCr8: a new rat reference genome assembly contstructed from accurate long reads and long range scaffolding.</title>
        <authorList>
            <person name="Doris P.A."/>
            <person name="Kalbfleisch T."/>
            <person name="Li K."/>
            <person name="Howe K."/>
            <person name="Wood J."/>
        </authorList>
    </citation>
    <scope>NUCLEOTIDE SEQUENCE [LARGE SCALE GENOMIC DNA]</scope>
    <source>
        <strain evidence="8">Brown Norway</strain>
    </source>
</reference>
<feature type="region of interest" description="Disordered" evidence="6">
    <location>
        <begin position="673"/>
        <end position="729"/>
    </location>
</feature>
<dbReference type="GeneID" id="307106"/>
<dbReference type="CDD" id="cd20112">
    <property type="entry name" value="MBT_SFMBT2_rpt1"/>
    <property type="match status" value="1"/>
</dbReference>
<dbReference type="RefSeq" id="XP_006254272.1">
    <property type="nucleotide sequence ID" value="XM_006254210.5"/>
</dbReference>
<dbReference type="GO" id="GO:0005634">
    <property type="term" value="C:nucleus"/>
    <property type="evidence" value="ECO:0000266"/>
    <property type="project" value="RGD"/>
</dbReference>
<feature type="compositionally biased region" description="Basic residues" evidence="6">
    <location>
        <begin position="686"/>
        <end position="704"/>
    </location>
</feature>
<feature type="region of interest" description="Disordered" evidence="6">
    <location>
        <begin position="767"/>
        <end position="787"/>
    </location>
</feature>
<dbReference type="AlphaFoldDB" id="A0A8I5Y8B8"/>
<dbReference type="GeneTree" id="ENSGT00940000158123"/>
<evidence type="ECO:0000313" key="8">
    <source>
        <dbReference type="Ensembl" id="ENSRNOP00000078227.2"/>
    </source>
</evidence>
<sequence>MERRLPVLKIRTSSSSLERITSPENGNGSLDTEEDSRQEETEFSWGDYLDETGARAVPHVCFRHVEISIQSNFQPGMKLEVANKNHPDTYWVATIITTCGQLLLLRYCGYGEDRRADFWCDVIIADLHPVGWCTQNNKVLRPPDAIKEKYADWEEFLIHELTGSRTAPASLLEGPLRGKGPIDLITVDSLIELQDSQNPFQYWIVSVIENVGGRLRLRYVGLEHTESYDRWLFYLDYRLRPIGWCQEKKYRMDPPSELYYLKLPFEWKCALEKALLAAAECPLPMEVFKDHADLGSHFFTVGMRLETLHINDPFHIYPATVTKVFNSQFFQVAIDDLRAETNGLTMLCHADSLGILPVQWCLKNGVNLAPPKGYSGQDFNWVDYHKQREAEGAPPYCFKNTFARGFAKNMKLEAVNPKNPGEVCVATVISVRGSLLWLRLEGVETPMPEIIVDIDSMDIFPVGWCEANSYPLTTPYKSSSKSKKKPITVPPEKPSLPPVPVENIPQELCLPPQTDTAAGAANEKYYCPQLFVNHRCFSGPFLNKGRISELPQSVGPGKCVLVLKEILTMITNAAYKPGRVLRELQLVEDPEWDFQEEVLKAKYRGKIYRAVVKIVRTADQVTSFCQQVCAKLECCPNLFSPLLISENCPENCSIRTKTKYTYYYGKRKRIIKPPLGESNTESAPKPTRRRKRRKSIYVQKKRKSSAVAMPATSAQETEEDDPEALDTASEETGYVVQNYKTQHVPVEMPFTRSQRAMILRKHSGAVKHPPVERARRVRSVHSTASSNNRNKVPLVRIEKSEDPRQSEEEKLILESNPLEWSVTDVVRFIKLTDCAPLARIFQEQDIDGQALLLLTLPTVQECMELKLGPAIKLCHQIERVKVAFYAQYAN</sequence>
<dbReference type="RefSeq" id="XP_006254275.1">
    <property type="nucleotide sequence ID" value="XM_006254213.5"/>
</dbReference>
<dbReference type="RGD" id="1305027">
    <property type="gene designation" value="Sfmbt2"/>
</dbReference>
<keyword evidence="2" id="KW-0678">Repressor</keyword>
<dbReference type="GO" id="GO:0005654">
    <property type="term" value="C:nucleoplasm"/>
    <property type="evidence" value="ECO:0000266"/>
    <property type="project" value="RGD"/>
</dbReference>
<feature type="repeat" description="MBT" evidence="5">
    <location>
        <begin position="379"/>
        <end position="475"/>
    </location>
</feature>
<evidence type="ECO:0000256" key="1">
    <source>
        <dbReference type="ARBA" id="ARBA00004123"/>
    </source>
</evidence>
<evidence type="ECO:0000256" key="6">
    <source>
        <dbReference type="SAM" id="MobiDB-lite"/>
    </source>
</evidence>
<dbReference type="PANTHER" id="PTHR12247:SF62">
    <property type="entry name" value="SCM-LIKE WITH FOUR MBT DOMAINS PROTEIN 2"/>
    <property type="match status" value="1"/>
</dbReference>
<dbReference type="InterPro" id="IPR013761">
    <property type="entry name" value="SAM/pointed_sf"/>
</dbReference>
<keyword evidence="9" id="KW-1185">Reference proteome</keyword>
<protein>
    <submittedName>
        <fullName evidence="8">Scm-like with four mbt domains 2</fullName>
    </submittedName>
</protein>
<dbReference type="GO" id="GO:0016235">
    <property type="term" value="C:aggresome"/>
    <property type="evidence" value="ECO:0000266"/>
    <property type="project" value="RGD"/>
</dbReference>
<feature type="region of interest" description="Disordered" evidence="6">
    <location>
        <begin position="14"/>
        <end position="37"/>
    </location>
</feature>
<proteinExistence type="predicted"/>
<dbReference type="InterPro" id="IPR047354">
    <property type="entry name" value="MBT_SFMBT2_rpt3"/>
</dbReference>
<dbReference type="InterPro" id="IPR050548">
    <property type="entry name" value="PcG_chromatin_remod_factors"/>
</dbReference>
<dbReference type="GO" id="GO:0042393">
    <property type="term" value="F:histone binding"/>
    <property type="evidence" value="ECO:0000266"/>
    <property type="project" value="RGD"/>
</dbReference>
<feature type="repeat" description="MBT" evidence="5">
    <location>
        <begin position="151"/>
        <end position="255"/>
    </location>
</feature>
<dbReference type="CTD" id="57713"/>
<evidence type="ECO:0000259" key="7">
    <source>
        <dbReference type="SMART" id="SM00454"/>
    </source>
</evidence>
<organism evidence="8 9">
    <name type="scientific">Rattus norvegicus</name>
    <name type="common">Rat</name>
    <dbReference type="NCBI Taxonomy" id="10116"/>
    <lineage>
        <taxon>Eukaryota</taxon>
        <taxon>Metazoa</taxon>
        <taxon>Chordata</taxon>
        <taxon>Craniata</taxon>
        <taxon>Vertebrata</taxon>
        <taxon>Euteleostomi</taxon>
        <taxon>Mammalia</taxon>
        <taxon>Eutheria</taxon>
        <taxon>Euarchontoglires</taxon>
        <taxon>Glires</taxon>
        <taxon>Rodentia</taxon>
        <taxon>Myomorpha</taxon>
        <taxon>Muroidea</taxon>
        <taxon>Muridae</taxon>
        <taxon>Murinae</taxon>
        <taxon>Rattus</taxon>
    </lineage>
</organism>
<dbReference type="RefSeq" id="XP_006254274.1">
    <property type="nucleotide sequence ID" value="XM_006254212.5"/>
</dbReference>
<dbReference type="InterPro" id="IPR004092">
    <property type="entry name" value="Mbt"/>
</dbReference>
<feature type="repeat" description="MBT" evidence="5">
    <location>
        <begin position="43"/>
        <end position="143"/>
    </location>
</feature>
<dbReference type="InterPro" id="IPR038348">
    <property type="entry name" value="SLED_sf"/>
</dbReference>
<dbReference type="Pfam" id="PF12140">
    <property type="entry name" value="SLED"/>
    <property type="match status" value="1"/>
</dbReference>
<dbReference type="PROSITE" id="PS51079">
    <property type="entry name" value="MBT"/>
    <property type="match status" value="4"/>
</dbReference>
<evidence type="ECO:0000313" key="10">
    <source>
        <dbReference type="RGD" id="1305027"/>
    </source>
</evidence>
<dbReference type="GO" id="GO:0005829">
    <property type="term" value="C:cytosol"/>
    <property type="evidence" value="ECO:0000266"/>
    <property type="project" value="RGD"/>
</dbReference>
<dbReference type="Gene3D" id="3.90.1150.190">
    <property type="entry name" value="SLED domain"/>
    <property type="match status" value="1"/>
</dbReference>
<dbReference type="SMART" id="SM00454">
    <property type="entry name" value="SAM"/>
    <property type="match status" value="1"/>
</dbReference>
<dbReference type="FunCoup" id="A0A8I5Y8B8">
    <property type="interactions" value="24"/>
</dbReference>
<accession>A0A8I5Y8B8</accession>
<dbReference type="RefSeq" id="XP_006254277.1">
    <property type="nucleotide sequence ID" value="XM_006254215.5"/>
</dbReference>
<dbReference type="CDD" id="cd09581">
    <property type="entry name" value="SAM_Scm-like-4MBT1_2"/>
    <property type="match status" value="1"/>
</dbReference>
<dbReference type="GO" id="GO:0003682">
    <property type="term" value="F:chromatin binding"/>
    <property type="evidence" value="ECO:0000318"/>
    <property type="project" value="GO_Central"/>
</dbReference>
<dbReference type="OMA" id="LKMTSEW"/>
<feature type="domain" description="SAM" evidence="7">
    <location>
        <begin position="817"/>
        <end position="883"/>
    </location>
</feature>
<evidence type="ECO:0000256" key="5">
    <source>
        <dbReference type="PROSITE-ProRule" id="PRU00459"/>
    </source>
</evidence>
<dbReference type="InterPro" id="IPR001660">
    <property type="entry name" value="SAM"/>
</dbReference>
<dbReference type="InterPro" id="IPR021987">
    <property type="entry name" value="SLED"/>
</dbReference>
<gene>
    <name evidence="8 10" type="primary">Sfmbt2</name>
</gene>
<feature type="compositionally biased region" description="Polar residues" evidence="6">
    <location>
        <begin position="14"/>
        <end position="30"/>
    </location>
</feature>
<dbReference type="Ensembl" id="ENSRNOT00000117032.2">
    <property type="protein sequence ID" value="ENSRNOP00000078227.2"/>
    <property type="gene ID" value="ENSRNOG00000029235.6"/>
</dbReference>
<dbReference type="GO" id="GO:0010629">
    <property type="term" value="P:negative regulation of gene expression"/>
    <property type="evidence" value="ECO:0000266"/>
    <property type="project" value="RGD"/>
</dbReference>
<dbReference type="CDD" id="cd20116">
    <property type="entry name" value="MBT_SFMBT2_rpt3"/>
    <property type="match status" value="1"/>
</dbReference>
<dbReference type="PANTHER" id="PTHR12247">
    <property type="entry name" value="POLYCOMB GROUP PROTEIN"/>
    <property type="match status" value="1"/>
</dbReference>
<dbReference type="SMART" id="SM00561">
    <property type="entry name" value="MBT"/>
    <property type="match status" value="4"/>
</dbReference>
<dbReference type="SUPFAM" id="SSF47769">
    <property type="entry name" value="SAM/Pointed domain"/>
    <property type="match status" value="1"/>
</dbReference>
<evidence type="ECO:0000256" key="3">
    <source>
        <dbReference type="ARBA" id="ARBA00022737"/>
    </source>
</evidence>
<dbReference type="GO" id="GO:0016604">
    <property type="term" value="C:nuclear body"/>
    <property type="evidence" value="ECO:0000266"/>
    <property type="project" value="RGD"/>
</dbReference>
<dbReference type="AGR" id="RGD:1305027"/>
<dbReference type="InterPro" id="IPR047353">
    <property type="entry name" value="MBT_SFMBT2_rpt1"/>
</dbReference>
<evidence type="ECO:0000256" key="4">
    <source>
        <dbReference type="ARBA" id="ARBA00023242"/>
    </source>
</evidence>
<dbReference type="SUPFAM" id="SSF63748">
    <property type="entry name" value="Tudor/PWWP/MBT"/>
    <property type="match status" value="4"/>
</dbReference>
<feature type="repeat" description="MBT" evidence="5">
    <location>
        <begin position="265"/>
        <end position="371"/>
    </location>
</feature>
<comment type="subcellular location">
    <subcellularLocation>
        <location evidence="1">Nucleus</location>
    </subcellularLocation>
</comment>
<dbReference type="Pfam" id="PF02820">
    <property type="entry name" value="MBT"/>
    <property type="match status" value="4"/>
</dbReference>
<dbReference type="GO" id="GO:0003714">
    <property type="term" value="F:transcription corepressor activity"/>
    <property type="evidence" value="ECO:0007669"/>
    <property type="project" value="InterPro"/>
</dbReference>
<evidence type="ECO:0000313" key="9">
    <source>
        <dbReference type="Proteomes" id="UP000002494"/>
    </source>
</evidence>
<dbReference type="Gene3D" id="1.10.150.50">
    <property type="entry name" value="Transcription Factor, Ets-1"/>
    <property type="match status" value="1"/>
</dbReference>